<reference evidence="2 3" key="1">
    <citation type="submission" date="2019-02" db="EMBL/GenBank/DDBJ databases">
        <title>Deep-cultivation of Planctomycetes and their phenomic and genomic characterization uncovers novel biology.</title>
        <authorList>
            <person name="Wiegand S."/>
            <person name="Jogler M."/>
            <person name="Boedeker C."/>
            <person name="Pinto D."/>
            <person name="Vollmers J."/>
            <person name="Rivas-Marin E."/>
            <person name="Kohn T."/>
            <person name="Peeters S.H."/>
            <person name="Heuer A."/>
            <person name="Rast P."/>
            <person name="Oberbeckmann S."/>
            <person name="Bunk B."/>
            <person name="Jeske O."/>
            <person name="Meyerdierks A."/>
            <person name="Storesund J.E."/>
            <person name="Kallscheuer N."/>
            <person name="Luecker S."/>
            <person name="Lage O.M."/>
            <person name="Pohl T."/>
            <person name="Merkel B.J."/>
            <person name="Hornburger P."/>
            <person name="Mueller R.-W."/>
            <person name="Bruemmer F."/>
            <person name="Labrenz M."/>
            <person name="Spormann A.M."/>
            <person name="Op den Camp H."/>
            <person name="Overmann J."/>
            <person name="Amann R."/>
            <person name="Jetten M.S.M."/>
            <person name="Mascher T."/>
            <person name="Medema M.H."/>
            <person name="Devos D.P."/>
            <person name="Kaster A.-K."/>
            <person name="Ovreas L."/>
            <person name="Rohde M."/>
            <person name="Galperin M.Y."/>
            <person name="Jogler C."/>
        </authorList>
    </citation>
    <scope>NUCLEOTIDE SEQUENCE [LARGE SCALE GENOMIC DNA]</scope>
    <source>
        <strain evidence="2 3">Mal4</strain>
    </source>
</reference>
<accession>A0A517Z1L1</accession>
<organism evidence="2 3">
    <name type="scientific">Maioricimonas rarisocia</name>
    <dbReference type="NCBI Taxonomy" id="2528026"/>
    <lineage>
        <taxon>Bacteria</taxon>
        <taxon>Pseudomonadati</taxon>
        <taxon>Planctomycetota</taxon>
        <taxon>Planctomycetia</taxon>
        <taxon>Planctomycetales</taxon>
        <taxon>Planctomycetaceae</taxon>
        <taxon>Maioricimonas</taxon>
    </lineage>
</organism>
<evidence type="ECO:0000313" key="3">
    <source>
        <dbReference type="Proteomes" id="UP000320496"/>
    </source>
</evidence>
<protein>
    <submittedName>
        <fullName evidence="2">Uncharacterized protein</fullName>
    </submittedName>
</protein>
<keyword evidence="3" id="KW-1185">Reference proteome</keyword>
<feature type="region of interest" description="Disordered" evidence="1">
    <location>
        <begin position="170"/>
        <end position="193"/>
    </location>
</feature>
<dbReference type="KEGG" id="mri:Mal4_06560"/>
<evidence type="ECO:0000256" key="1">
    <source>
        <dbReference type="SAM" id="MobiDB-lite"/>
    </source>
</evidence>
<name>A0A517Z1L1_9PLAN</name>
<dbReference type="EMBL" id="CP036275">
    <property type="protein sequence ID" value="QDU36371.1"/>
    <property type="molecule type" value="Genomic_DNA"/>
</dbReference>
<sequence length="193" mass="21418">MKIIAGCHGLAAQRSGHAACLPIEASMNVERSSHCWTSQQRPRCMACGTRVACAAARDLLSLRDPDKRVVWATRRPMRIRLLRAAPTAVDEQPRVSISRVLSPEATHHPQAVRTRHADGASRADHWMTRHHQTKPPGPYAVTHPTPCSSRPSLQCASFQVCTQRSRAATVRERKKQPQTPGARLVRCQRTCSP</sequence>
<dbReference type="Proteomes" id="UP000320496">
    <property type="component" value="Chromosome"/>
</dbReference>
<gene>
    <name evidence="2" type="ORF">Mal4_06560</name>
</gene>
<evidence type="ECO:0000313" key="2">
    <source>
        <dbReference type="EMBL" id="QDU36371.1"/>
    </source>
</evidence>
<dbReference type="AlphaFoldDB" id="A0A517Z1L1"/>
<proteinExistence type="predicted"/>